<evidence type="ECO:0000256" key="1">
    <source>
        <dbReference type="SAM" id="Phobius"/>
    </source>
</evidence>
<evidence type="ECO:0000313" key="3">
    <source>
        <dbReference type="Proteomes" id="UP000198596"/>
    </source>
</evidence>
<keyword evidence="1" id="KW-0812">Transmembrane</keyword>
<name>A0A1I2HDA0_9FLAO</name>
<organism evidence="2 3">
    <name type="scientific">Flavobacterium xueshanense</name>
    <dbReference type="NCBI Taxonomy" id="935223"/>
    <lineage>
        <taxon>Bacteria</taxon>
        <taxon>Pseudomonadati</taxon>
        <taxon>Bacteroidota</taxon>
        <taxon>Flavobacteriia</taxon>
        <taxon>Flavobacteriales</taxon>
        <taxon>Flavobacteriaceae</taxon>
        <taxon>Flavobacterium</taxon>
    </lineage>
</organism>
<protein>
    <submittedName>
        <fullName evidence="2">Uncharacterized protein</fullName>
    </submittedName>
</protein>
<dbReference type="OrthoDB" id="1495252at2"/>
<feature type="transmembrane region" description="Helical" evidence="1">
    <location>
        <begin position="35"/>
        <end position="57"/>
    </location>
</feature>
<proteinExistence type="predicted"/>
<accession>A0A1I2HDA0</accession>
<dbReference type="AlphaFoldDB" id="A0A1I2HDA0"/>
<dbReference type="Proteomes" id="UP000198596">
    <property type="component" value="Unassembled WGS sequence"/>
</dbReference>
<reference evidence="3" key="1">
    <citation type="submission" date="2016-10" db="EMBL/GenBank/DDBJ databases">
        <authorList>
            <person name="Varghese N."/>
            <person name="Submissions S."/>
        </authorList>
    </citation>
    <scope>NUCLEOTIDE SEQUENCE [LARGE SCALE GENOMIC DNA]</scope>
    <source>
        <strain evidence="3">CGMCC 1.9227</strain>
    </source>
</reference>
<dbReference type="EMBL" id="FONQ01000013">
    <property type="protein sequence ID" value="SFF27280.1"/>
    <property type="molecule type" value="Genomic_DNA"/>
</dbReference>
<dbReference type="STRING" id="935223.SAMN04488131_11368"/>
<sequence length="192" mass="22911">MKYLKILLFILFFIGTVSIGYFIKSYPIIEFDKKLKIYEVFNLILTATIGLSIPFFIKRWIEDSRHVKNNLIIELKDTLSEIITIKSIIKQCFNDNTISQRHKQQIIVQFEETDLKLNCLEEQFKESFDNETKTMRAEIKAEYLNYWKYSTGAEIMSENFITVSEIFYRSHNEIFNKLETKIKQAINKVHRI</sequence>
<keyword evidence="3" id="KW-1185">Reference proteome</keyword>
<keyword evidence="1" id="KW-0472">Membrane</keyword>
<dbReference type="RefSeq" id="WP_091206866.1">
    <property type="nucleotide sequence ID" value="NZ_FONQ01000013.1"/>
</dbReference>
<evidence type="ECO:0000313" key="2">
    <source>
        <dbReference type="EMBL" id="SFF27280.1"/>
    </source>
</evidence>
<feature type="transmembrane region" description="Helical" evidence="1">
    <location>
        <begin position="6"/>
        <end position="23"/>
    </location>
</feature>
<keyword evidence="1" id="KW-1133">Transmembrane helix</keyword>
<gene>
    <name evidence="2" type="ORF">SAMN04488131_11368</name>
</gene>